<dbReference type="STRING" id="356829.BITS_0702"/>
<comment type="similarity">
    <text evidence="2 5">Belongs to the glycosyl hydrolase 43 family.</text>
</comment>
<accession>A0A087EI56</accession>
<dbReference type="Proteomes" id="UP000029080">
    <property type="component" value="Unassembled WGS sequence"/>
</dbReference>
<dbReference type="GO" id="GO:0004553">
    <property type="term" value="F:hydrolase activity, hydrolyzing O-glycosyl compounds"/>
    <property type="evidence" value="ECO:0007669"/>
    <property type="project" value="InterPro"/>
</dbReference>
<comment type="pathway">
    <text evidence="1">Glycan metabolism; L-arabinan degradation.</text>
</comment>
<dbReference type="GO" id="GO:0005975">
    <property type="term" value="P:carbohydrate metabolic process"/>
    <property type="evidence" value="ECO:0007669"/>
    <property type="project" value="InterPro"/>
</dbReference>
<dbReference type="EMBL" id="JGZU01000004">
    <property type="protein sequence ID" value="KFJ07457.1"/>
    <property type="molecule type" value="Genomic_DNA"/>
</dbReference>
<evidence type="ECO:0000256" key="5">
    <source>
        <dbReference type="RuleBase" id="RU361187"/>
    </source>
</evidence>
<dbReference type="Gene3D" id="2.115.10.20">
    <property type="entry name" value="Glycosyl hydrolase domain, family 43"/>
    <property type="match status" value="1"/>
</dbReference>
<proteinExistence type="inferred from homology"/>
<comment type="caution">
    <text evidence="6">The sequence shown here is derived from an EMBL/GenBank/DDBJ whole genome shotgun (WGS) entry which is preliminary data.</text>
</comment>
<sequence length="373" mass="41262">MSIQPSYPISCGSFPLTMDEFSLHDPCVLADKRTGMYYLYNANYGQYASSDFGNGRCVVMYSSPDLVHFSEPVNVFDGNTVADTAWYDNSDSPWAPEVHEWRGKYWMFVTMHAKRHDGARPANGPAWYRDRNLDARRGMVVAVSEMPQGPFHVMHENMPVTPVDSMALDGTLAVDASGKPWMVFAHEWVQIFDGSMEAIQLDPEDLSVAVSDPCHLWFASEGGWHIADGDAPVGGWRGNFATDIAKHVLSPEISGYVTDGPWVMSTPSGALVCLWTSYSKGEYILTQAISETGAMTGPWKQLAPINYDDAGHAMVFQTFEGDLLLIMHTNMTRKDSQGRPLVSHGIVYEVSLGEDGFTLGRHRSDIDGLKEAS</sequence>
<name>A0A087EI56_9BIFI</name>
<dbReference type="RefSeq" id="WP_044259300.1">
    <property type="nucleotide sequence ID" value="NZ_JAXEUP010000045.1"/>
</dbReference>
<dbReference type="InterPro" id="IPR006710">
    <property type="entry name" value="Glyco_hydro_43"/>
</dbReference>
<evidence type="ECO:0000256" key="2">
    <source>
        <dbReference type="ARBA" id="ARBA00009865"/>
    </source>
</evidence>
<keyword evidence="4 5" id="KW-0326">Glycosidase</keyword>
<evidence type="ECO:0000256" key="3">
    <source>
        <dbReference type="ARBA" id="ARBA00022801"/>
    </source>
</evidence>
<dbReference type="AlphaFoldDB" id="A0A087EI56"/>
<protein>
    <submittedName>
        <fullName evidence="6">Endo-arabinase</fullName>
    </submittedName>
</protein>
<gene>
    <name evidence="6" type="ORF">BITS_0702</name>
</gene>
<keyword evidence="7" id="KW-1185">Reference proteome</keyword>
<evidence type="ECO:0000256" key="4">
    <source>
        <dbReference type="ARBA" id="ARBA00023295"/>
    </source>
</evidence>
<dbReference type="PANTHER" id="PTHR43301:SF3">
    <property type="entry name" value="ARABINAN ENDO-1,5-ALPHA-L-ARABINOSIDASE A-RELATED"/>
    <property type="match status" value="1"/>
</dbReference>
<dbReference type="Pfam" id="PF04616">
    <property type="entry name" value="Glyco_hydro_43"/>
    <property type="match status" value="1"/>
</dbReference>
<dbReference type="InterPro" id="IPR050727">
    <property type="entry name" value="GH43_arabinanases"/>
</dbReference>
<reference evidence="6 7" key="1">
    <citation type="submission" date="2014-03" db="EMBL/GenBank/DDBJ databases">
        <title>Genomics of Bifidobacteria.</title>
        <authorList>
            <person name="Ventura M."/>
            <person name="Milani C."/>
            <person name="Lugli G.A."/>
        </authorList>
    </citation>
    <scope>NUCLEOTIDE SEQUENCE [LARGE SCALE GENOMIC DNA]</scope>
    <source>
        <strain evidence="6 7">JCM 13495</strain>
    </source>
</reference>
<evidence type="ECO:0000313" key="7">
    <source>
        <dbReference type="Proteomes" id="UP000029080"/>
    </source>
</evidence>
<dbReference type="eggNOG" id="COG3507">
    <property type="taxonomic scope" value="Bacteria"/>
</dbReference>
<dbReference type="SUPFAM" id="SSF75005">
    <property type="entry name" value="Arabinanase/levansucrase/invertase"/>
    <property type="match status" value="1"/>
</dbReference>
<organism evidence="6 7">
    <name type="scientific">Bifidobacterium tsurumiense</name>
    <dbReference type="NCBI Taxonomy" id="356829"/>
    <lineage>
        <taxon>Bacteria</taxon>
        <taxon>Bacillati</taxon>
        <taxon>Actinomycetota</taxon>
        <taxon>Actinomycetes</taxon>
        <taxon>Bifidobacteriales</taxon>
        <taxon>Bifidobacteriaceae</taxon>
        <taxon>Bifidobacterium</taxon>
    </lineage>
</organism>
<keyword evidence="3 5" id="KW-0378">Hydrolase</keyword>
<dbReference type="OrthoDB" id="9763933at2"/>
<dbReference type="PANTHER" id="PTHR43301">
    <property type="entry name" value="ARABINAN ENDO-1,5-ALPHA-L-ARABINOSIDASE"/>
    <property type="match status" value="1"/>
</dbReference>
<evidence type="ECO:0000256" key="1">
    <source>
        <dbReference type="ARBA" id="ARBA00004834"/>
    </source>
</evidence>
<evidence type="ECO:0000313" key="6">
    <source>
        <dbReference type="EMBL" id="KFJ07457.1"/>
    </source>
</evidence>
<dbReference type="InterPro" id="IPR023296">
    <property type="entry name" value="Glyco_hydro_beta-prop_sf"/>
</dbReference>